<evidence type="ECO:0000256" key="7">
    <source>
        <dbReference type="SAM" id="Phobius"/>
    </source>
</evidence>
<dbReference type="Proteomes" id="UP001268542">
    <property type="component" value="Unassembled WGS sequence"/>
</dbReference>
<evidence type="ECO:0000256" key="1">
    <source>
        <dbReference type="ARBA" id="ARBA00004651"/>
    </source>
</evidence>
<keyword evidence="5 7" id="KW-1133">Transmembrane helix</keyword>
<sequence>MLRRLVLPAPPLLRDLALVAARIGLGVVLVAHGWQKVRTDGLEATGQGFDAMGVPAAGPAATFAAAVEIGGGLLLVLGLLTPVVAVLVASVMAGAFWFAHRGTTVLAAEGGWELVAVIGLGALLVGAVGAGRFSLDALLADRGRA</sequence>
<dbReference type="EMBL" id="JAVYII010000006">
    <property type="protein sequence ID" value="MDT9594444.1"/>
    <property type="molecule type" value="Genomic_DNA"/>
</dbReference>
<comment type="caution">
    <text evidence="8">The sequence shown here is derived from an EMBL/GenBank/DDBJ whole genome shotgun (WGS) entry which is preliminary data.</text>
</comment>
<dbReference type="RefSeq" id="WP_315734207.1">
    <property type="nucleotide sequence ID" value="NZ_JAVYII010000006.1"/>
</dbReference>
<name>A0ABU3PYY7_9ACTN</name>
<gene>
    <name evidence="8" type="ORF">RDV89_15275</name>
</gene>
<feature type="transmembrane region" description="Helical" evidence="7">
    <location>
        <begin position="73"/>
        <end position="99"/>
    </location>
</feature>
<keyword evidence="4 7" id="KW-0812">Transmembrane</keyword>
<organism evidence="8 9">
    <name type="scientific">Nocardioides imazamoxiresistens</name>
    <dbReference type="NCBI Taxonomy" id="3231893"/>
    <lineage>
        <taxon>Bacteria</taxon>
        <taxon>Bacillati</taxon>
        <taxon>Actinomycetota</taxon>
        <taxon>Actinomycetes</taxon>
        <taxon>Propionibacteriales</taxon>
        <taxon>Nocardioidaceae</taxon>
        <taxon>Nocardioides</taxon>
    </lineage>
</organism>
<dbReference type="PANTHER" id="PTHR33452">
    <property type="entry name" value="OXIDOREDUCTASE CATD-RELATED"/>
    <property type="match status" value="1"/>
</dbReference>
<evidence type="ECO:0000256" key="3">
    <source>
        <dbReference type="ARBA" id="ARBA00022475"/>
    </source>
</evidence>
<evidence type="ECO:0000313" key="8">
    <source>
        <dbReference type="EMBL" id="MDT9594444.1"/>
    </source>
</evidence>
<feature type="transmembrane region" description="Helical" evidence="7">
    <location>
        <begin position="12"/>
        <end position="34"/>
    </location>
</feature>
<keyword evidence="3" id="KW-1003">Cell membrane</keyword>
<comment type="similarity">
    <text evidence="2">Belongs to the DoxX family.</text>
</comment>
<accession>A0ABU3PYY7</accession>
<evidence type="ECO:0000256" key="6">
    <source>
        <dbReference type="ARBA" id="ARBA00023136"/>
    </source>
</evidence>
<keyword evidence="9" id="KW-1185">Reference proteome</keyword>
<dbReference type="InterPro" id="IPR051907">
    <property type="entry name" value="DoxX-like_oxidoreductase"/>
</dbReference>
<proteinExistence type="inferred from homology"/>
<evidence type="ECO:0000256" key="2">
    <source>
        <dbReference type="ARBA" id="ARBA00006679"/>
    </source>
</evidence>
<feature type="transmembrane region" description="Helical" evidence="7">
    <location>
        <begin position="111"/>
        <end position="135"/>
    </location>
</feature>
<dbReference type="InterPro" id="IPR032808">
    <property type="entry name" value="DoxX"/>
</dbReference>
<comment type="subcellular location">
    <subcellularLocation>
        <location evidence="1">Cell membrane</location>
        <topology evidence="1">Multi-pass membrane protein</topology>
    </subcellularLocation>
</comment>
<protein>
    <submittedName>
        <fullName evidence="8">DoxX family protein</fullName>
    </submittedName>
</protein>
<evidence type="ECO:0000313" key="9">
    <source>
        <dbReference type="Proteomes" id="UP001268542"/>
    </source>
</evidence>
<dbReference type="Pfam" id="PF07681">
    <property type="entry name" value="DoxX"/>
    <property type="match status" value="1"/>
</dbReference>
<dbReference type="PANTHER" id="PTHR33452:SF1">
    <property type="entry name" value="INNER MEMBRANE PROTEIN YPHA-RELATED"/>
    <property type="match status" value="1"/>
</dbReference>
<evidence type="ECO:0000256" key="4">
    <source>
        <dbReference type="ARBA" id="ARBA00022692"/>
    </source>
</evidence>
<evidence type="ECO:0000256" key="5">
    <source>
        <dbReference type="ARBA" id="ARBA00022989"/>
    </source>
</evidence>
<reference evidence="8 9" key="1">
    <citation type="submission" date="2023-08" db="EMBL/GenBank/DDBJ databases">
        <title>Nocardioides seae sp. nov., a bacterium isolated from a soil.</title>
        <authorList>
            <person name="Wang X."/>
        </authorList>
    </citation>
    <scope>NUCLEOTIDE SEQUENCE [LARGE SCALE GENOMIC DNA]</scope>
    <source>
        <strain evidence="8 9">YZH12</strain>
    </source>
</reference>
<keyword evidence="6 7" id="KW-0472">Membrane</keyword>